<evidence type="ECO:0000256" key="1">
    <source>
        <dbReference type="ARBA" id="ARBA00007137"/>
    </source>
</evidence>
<evidence type="ECO:0000256" key="3">
    <source>
        <dbReference type="ARBA" id="ARBA00022679"/>
    </source>
</evidence>
<accession>X0YGF7</accession>
<protein>
    <submittedName>
        <fullName evidence="4">Uncharacterized protein</fullName>
    </submittedName>
</protein>
<proteinExistence type="inferred from homology"/>
<dbReference type="Pfam" id="PF06253">
    <property type="entry name" value="MTTB"/>
    <property type="match status" value="1"/>
</dbReference>
<gene>
    <name evidence="4" type="ORF">S01H4_13409</name>
</gene>
<feature type="non-terminal residue" evidence="4">
    <location>
        <position position="250"/>
    </location>
</feature>
<evidence type="ECO:0000313" key="4">
    <source>
        <dbReference type="EMBL" id="GAG55079.1"/>
    </source>
</evidence>
<keyword evidence="2" id="KW-0489">Methyltransferase</keyword>
<dbReference type="GO" id="GO:0008168">
    <property type="term" value="F:methyltransferase activity"/>
    <property type="evidence" value="ECO:0007669"/>
    <property type="project" value="UniProtKB-KW"/>
</dbReference>
<dbReference type="AlphaFoldDB" id="X0YGF7"/>
<dbReference type="InterPro" id="IPR010426">
    <property type="entry name" value="MTTB_MeTrfase"/>
</dbReference>
<dbReference type="EMBL" id="BART01005910">
    <property type="protein sequence ID" value="GAG55079.1"/>
    <property type="molecule type" value="Genomic_DNA"/>
</dbReference>
<dbReference type="GO" id="GO:0015948">
    <property type="term" value="P:methanogenesis"/>
    <property type="evidence" value="ECO:0007669"/>
    <property type="project" value="InterPro"/>
</dbReference>
<organism evidence="4">
    <name type="scientific">marine sediment metagenome</name>
    <dbReference type="NCBI Taxonomy" id="412755"/>
    <lineage>
        <taxon>unclassified sequences</taxon>
        <taxon>metagenomes</taxon>
        <taxon>ecological metagenomes</taxon>
    </lineage>
</organism>
<dbReference type="Gene3D" id="3.20.20.480">
    <property type="entry name" value="Trimethylamine methyltransferase-like"/>
    <property type="match status" value="1"/>
</dbReference>
<comment type="caution">
    <text evidence="4">The sequence shown here is derived from an EMBL/GenBank/DDBJ whole genome shotgun (WGS) entry which is preliminary data.</text>
</comment>
<comment type="similarity">
    <text evidence="1">Belongs to the trimethylamine methyltransferase family.</text>
</comment>
<evidence type="ECO:0000256" key="2">
    <source>
        <dbReference type="ARBA" id="ARBA00022603"/>
    </source>
</evidence>
<reference evidence="4" key="1">
    <citation type="journal article" date="2014" name="Front. Microbiol.">
        <title>High frequency of phylogenetically diverse reductive dehalogenase-homologous genes in deep subseafloor sedimentary metagenomes.</title>
        <authorList>
            <person name="Kawai M."/>
            <person name="Futagami T."/>
            <person name="Toyoda A."/>
            <person name="Takaki Y."/>
            <person name="Nishi S."/>
            <person name="Hori S."/>
            <person name="Arai W."/>
            <person name="Tsubouchi T."/>
            <person name="Morono Y."/>
            <person name="Uchiyama I."/>
            <person name="Ito T."/>
            <person name="Fujiyama A."/>
            <person name="Inagaki F."/>
            <person name="Takami H."/>
        </authorList>
    </citation>
    <scope>NUCLEOTIDE SEQUENCE</scope>
    <source>
        <strain evidence="4">Expedition CK06-06</strain>
    </source>
</reference>
<sequence length="250" mass="28952">MSKEFSTKILSDNELEKIHQSSLQVLEEIGVGLPHKEVLDIFKQNKFDVDFENKIVKMPKKSVEDIIKRVIQNTSGYYEKYGDLDFERHNIDSIMAIANLDYFIDFETKKKRKATIQDILKSIVVGNALGFKRVSCFVKPNGYDDDSVSIIQHYLLYLHSENRLFKNQMHHSLNCSKCIIEMAKVVAENEIQLKNGSLVEFEFEPVANLEFTEKDLEVALEFSKNKMKVLTTHWCWMGYHTPPTYAGTLT</sequence>
<dbReference type="InterPro" id="IPR038601">
    <property type="entry name" value="MttB-like_sf"/>
</dbReference>
<name>X0YGF7_9ZZZZ</name>
<dbReference type="GO" id="GO:0032259">
    <property type="term" value="P:methylation"/>
    <property type="evidence" value="ECO:0007669"/>
    <property type="project" value="UniProtKB-KW"/>
</dbReference>
<keyword evidence="3" id="KW-0808">Transferase</keyword>